<dbReference type="EMBL" id="LXMA01000012">
    <property type="protein sequence ID" value="OAT73604.1"/>
    <property type="molecule type" value="Genomic_DNA"/>
</dbReference>
<evidence type="ECO:0008006" key="4">
    <source>
        <dbReference type="Google" id="ProtNLM"/>
    </source>
</evidence>
<evidence type="ECO:0000313" key="3">
    <source>
        <dbReference type="Proteomes" id="UP000078290"/>
    </source>
</evidence>
<accession>A0A1B7KU60</accession>
<reference evidence="3" key="1">
    <citation type="submission" date="2016-05" db="EMBL/GenBank/DDBJ databases">
        <authorList>
            <person name="Wang W."/>
            <person name="Zhu L."/>
        </authorList>
    </citation>
    <scope>NUCLEOTIDE SEQUENCE [LARGE SCALE GENOMIC DNA]</scope>
    <source>
        <strain evidence="3">W-2</strain>
    </source>
</reference>
<keyword evidence="1" id="KW-0472">Membrane</keyword>
<dbReference type="RefSeq" id="WP_064551262.1">
    <property type="nucleotide sequence ID" value="NZ_LXMA01000012.1"/>
</dbReference>
<gene>
    <name evidence="2" type="ORF">A7K69_06425</name>
</gene>
<dbReference type="OrthoDB" id="9813911at2"/>
<dbReference type="Pfam" id="PF14079">
    <property type="entry name" value="DUF4260"/>
    <property type="match status" value="1"/>
</dbReference>
<dbReference type="Proteomes" id="UP000078290">
    <property type="component" value="Unassembled WGS sequence"/>
</dbReference>
<keyword evidence="1" id="KW-0812">Transmembrane</keyword>
<dbReference type="InterPro" id="IPR025356">
    <property type="entry name" value="DUF4260"/>
</dbReference>
<keyword evidence="1" id="KW-1133">Transmembrane helix</keyword>
<name>A0A1B7KU60_PARTM</name>
<evidence type="ECO:0000313" key="2">
    <source>
        <dbReference type="EMBL" id="OAT73604.1"/>
    </source>
</evidence>
<feature type="transmembrane region" description="Helical" evidence="1">
    <location>
        <begin position="28"/>
        <end position="47"/>
    </location>
</feature>
<sequence length="115" mass="13300">MNRVILQLEGLFVLLFCMYFYSTYDHGWGLFLLFLLLPDISMLGYFINVKIGTLFYNLFHTYVTSALPLAWGIITHSDLSIIAGLIWTAHIGMDRLLGYGLKYPTHFKDTHFSKI</sequence>
<feature type="transmembrane region" description="Helical" evidence="1">
    <location>
        <begin position="5"/>
        <end position="22"/>
    </location>
</feature>
<organism evidence="2 3">
    <name type="scientific">Parageobacillus thermoglucosidasius</name>
    <name type="common">Geobacillus thermoglucosidasius</name>
    <dbReference type="NCBI Taxonomy" id="1426"/>
    <lineage>
        <taxon>Bacteria</taxon>
        <taxon>Bacillati</taxon>
        <taxon>Bacillota</taxon>
        <taxon>Bacilli</taxon>
        <taxon>Bacillales</taxon>
        <taxon>Anoxybacillaceae</taxon>
        <taxon>Parageobacillus</taxon>
    </lineage>
</organism>
<dbReference type="AlphaFoldDB" id="A0A1B7KU60"/>
<feature type="transmembrane region" description="Helical" evidence="1">
    <location>
        <begin position="80"/>
        <end position="98"/>
    </location>
</feature>
<proteinExistence type="predicted"/>
<protein>
    <recommendedName>
        <fullName evidence="4">DUF4260 family protein</fullName>
    </recommendedName>
</protein>
<evidence type="ECO:0000256" key="1">
    <source>
        <dbReference type="SAM" id="Phobius"/>
    </source>
</evidence>
<comment type="caution">
    <text evidence="2">The sequence shown here is derived from an EMBL/GenBank/DDBJ whole genome shotgun (WGS) entry which is preliminary data.</text>
</comment>